<comment type="catalytic activity">
    <reaction evidence="5">
        <text>a 5'-end (N(2),N(7)-dimethyl 5'-triphosphoguanosine)-ribonucleoside in snRNA + S-adenosyl-L-methionine = a 5'-end (N(2),N(2),N(7)-trimethyl 5'-triphosphoguanosine)-ribonucleoside in snRNA + S-adenosyl-L-homocysteine + H(+)</text>
        <dbReference type="Rhea" id="RHEA:78479"/>
        <dbReference type="Rhea" id="RHEA-COMP:19087"/>
        <dbReference type="Rhea" id="RHEA-COMP:19089"/>
        <dbReference type="ChEBI" id="CHEBI:15378"/>
        <dbReference type="ChEBI" id="CHEBI:57856"/>
        <dbReference type="ChEBI" id="CHEBI:59789"/>
        <dbReference type="ChEBI" id="CHEBI:167623"/>
        <dbReference type="ChEBI" id="CHEBI:172880"/>
    </reaction>
    <physiologicalReaction direction="left-to-right" evidence="5">
        <dbReference type="Rhea" id="RHEA:78480"/>
    </physiologicalReaction>
</comment>
<evidence type="ECO:0000256" key="6">
    <source>
        <dbReference type="ARBA" id="ARBA00049075"/>
    </source>
</evidence>
<accession>A0ABR1AXN5</accession>
<keyword evidence="9" id="KW-1185">Reference proteome</keyword>
<dbReference type="InterPro" id="IPR029063">
    <property type="entry name" value="SAM-dependent_MTases_sf"/>
</dbReference>
<organism evidence="8 9">
    <name type="scientific">Polyplax serrata</name>
    <name type="common">Common mouse louse</name>
    <dbReference type="NCBI Taxonomy" id="468196"/>
    <lineage>
        <taxon>Eukaryota</taxon>
        <taxon>Metazoa</taxon>
        <taxon>Ecdysozoa</taxon>
        <taxon>Arthropoda</taxon>
        <taxon>Hexapoda</taxon>
        <taxon>Insecta</taxon>
        <taxon>Pterygota</taxon>
        <taxon>Neoptera</taxon>
        <taxon>Paraneoptera</taxon>
        <taxon>Psocodea</taxon>
        <taxon>Troctomorpha</taxon>
        <taxon>Phthiraptera</taxon>
        <taxon>Anoplura</taxon>
        <taxon>Polyplacidae</taxon>
        <taxon>Polyplax</taxon>
    </lineage>
</organism>
<gene>
    <name evidence="8" type="ORF">RUM44_003140</name>
</gene>
<sequence length="151" mass="16673">MNKTEWIRSVVIAIDIDPGKIKIAKENARIYGVEDRIQFIIGDFTKLACRLQGDVVFLSPPWGGIDYNSQEIYNLDRILPPLGGENLFHLAASITNNVAIFLPKTTNSTHLALLPGPGGEVEIEQNFTGTRLIAITAYFGGLIMDPDDPYI</sequence>
<comment type="catalytic activity">
    <reaction evidence="4">
        <text>a 5'-end (N(7)-methyl 5'-triphosphoguanosine)-ribonucleoside in snoRNA + S-adenosyl-L-methionine = a 5'-end (N(2),N(7)-dimethyl 5'-triphosphoguanosine)-ribonucleoside in snoRNA + S-adenosyl-L-homocysteine + H(+)</text>
        <dbReference type="Rhea" id="RHEA:78475"/>
        <dbReference type="Rhea" id="RHEA-COMP:19086"/>
        <dbReference type="Rhea" id="RHEA-COMP:19088"/>
        <dbReference type="ChEBI" id="CHEBI:15378"/>
        <dbReference type="ChEBI" id="CHEBI:57856"/>
        <dbReference type="ChEBI" id="CHEBI:59789"/>
        <dbReference type="ChEBI" id="CHEBI:156461"/>
        <dbReference type="ChEBI" id="CHEBI:172880"/>
    </reaction>
    <physiologicalReaction direction="left-to-right" evidence="4">
        <dbReference type="Rhea" id="RHEA:78476"/>
    </physiologicalReaction>
</comment>
<protein>
    <recommendedName>
        <fullName evidence="1">Trimethylguanosine synthase</fullName>
    </recommendedName>
    <alternativeName>
        <fullName evidence="7">Cap-specific guanine-N(2) methyltransferase</fullName>
    </alternativeName>
</protein>
<evidence type="ECO:0000256" key="7">
    <source>
        <dbReference type="ARBA" id="ARBA00049790"/>
    </source>
</evidence>
<comment type="caution">
    <text evidence="8">The sequence shown here is derived from an EMBL/GenBank/DDBJ whole genome shotgun (WGS) entry which is preliminary data.</text>
</comment>
<dbReference type="PANTHER" id="PTHR14741:SF32">
    <property type="entry name" value="TRIMETHYLGUANOSINE SYNTHASE"/>
    <property type="match status" value="1"/>
</dbReference>
<dbReference type="CDD" id="cd02440">
    <property type="entry name" value="AdoMet_MTases"/>
    <property type="match status" value="1"/>
</dbReference>
<evidence type="ECO:0000256" key="4">
    <source>
        <dbReference type="ARBA" id="ARBA00048740"/>
    </source>
</evidence>
<dbReference type="InterPro" id="IPR019012">
    <property type="entry name" value="RNA_cap_Gua-N2-MeTrfase"/>
</dbReference>
<evidence type="ECO:0000313" key="8">
    <source>
        <dbReference type="EMBL" id="KAK6630968.1"/>
    </source>
</evidence>
<dbReference type="Proteomes" id="UP001359485">
    <property type="component" value="Unassembled WGS sequence"/>
</dbReference>
<name>A0ABR1AXN5_POLSC</name>
<evidence type="ECO:0000256" key="5">
    <source>
        <dbReference type="ARBA" id="ARBA00048763"/>
    </source>
</evidence>
<dbReference type="PANTHER" id="PTHR14741">
    <property type="entry name" value="S-ADENOSYLMETHIONINE-DEPENDENT METHYLTRANSFERASE RELATED"/>
    <property type="match status" value="1"/>
</dbReference>
<evidence type="ECO:0000256" key="3">
    <source>
        <dbReference type="ARBA" id="ARBA00047418"/>
    </source>
</evidence>
<comment type="catalytic activity">
    <reaction evidence="3">
        <text>a 5'-end (N(2),N(7)-dimethyl 5'-triphosphoguanosine)-ribonucleoside in snoRNA + S-adenosyl-L-methionine = a 5'-end (N(2),N(2),N(7)-trimethyl 5'-triphosphoguanosine)-ribonucleoside in snoRNA + S-adenosyl-L-homocysteine + H(+)</text>
        <dbReference type="Rhea" id="RHEA:78507"/>
        <dbReference type="Rhea" id="RHEA-COMP:19088"/>
        <dbReference type="Rhea" id="RHEA-COMP:19090"/>
        <dbReference type="ChEBI" id="CHEBI:15378"/>
        <dbReference type="ChEBI" id="CHEBI:57856"/>
        <dbReference type="ChEBI" id="CHEBI:59789"/>
        <dbReference type="ChEBI" id="CHEBI:167623"/>
        <dbReference type="ChEBI" id="CHEBI:172880"/>
    </reaction>
    <physiologicalReaction direction="left-to-right" evidence="3">
        <dbReference type="Rhea" id="RHEA:78508"/>
    </physiologicalReaction>
</comment>
<comment type="catalytic activity">
    <reaction evidence="6">
        <text>a 5'-end (N(7)-methyl 5'-triphosphoguanosine)-ribonucleoside in snRNA + S-adenosyl-L-methionine = a 5'-end (N(2),N(7)-dimethyl 5'-triphosphoguanosine)-ribonucleoside in snRNA + S-adenosyl-L-homocysteine + H(+)</text>
        <dbReference type="Rhea" id="RHEA:78471"/>
        <dbReference type="Rhea" id="RHEA-COMP:19085"/>
        <dbReference type="Rhea" id="RHEA-COMP:19087"/>
        <dbReference type="ChEBI" id="CHEBI:15378"/>
        <dbReference type="ChEBI" id="CHEBI:57856"/>
        <dbReference type="ChEBI" id="CHEBI:59789"/>
        <dbReference type="ChEBI" id="CHEBI:156461"/>
        <dbReference type="ChEBI" id="CHEBI:172880"/>
    </reaction>
    <physiologicalReaction direction="left-to-right" evidence="6">
        <dbReference type="Rhea" id="RHEA:78472"/>
    </physiologicalReaction>
</comment>
<dbReference type="Gene3D" id="3.40.50.150">
    <property type="entry name" value="Vaccinia Virus protein VP39"/>
    <property type="match status" value="1"/>
</dbReference>
<comment type="similarity">
    <text evidence="2">Belongs to the methyltransferase superfamily. Trimethylguanosine synthase family.</text>
</comment>
<evidence type="ECO:0000313" key="9">
    <source>
        <dbReference type="Proteomes" id="UP001359485"/>
    </source>
</evidence>
<reference evidence="8 9" key="1">
    <citation type="submission" date="2023-09" db="EMBL/GenBank/DDBJ databases">
        <title>Genomes of two closely related lineages of the louse Polyplax serrata with different host specificities.</title>
        <authorList>
            <person name="Martinu J."/>
            <person name="Tarabai H."/>
            <person name="Stefka J."/>
            <person name="Hypsa V."/>
        </authorList>
    </citation>
    <scope>NUCLEOTIDE SEQUENCE [LARGE SCALE GENOMIC DNA]</scope>
    <source>
        <strain evidence="8">98ZLc_SE</strain>
    </source>
</reference>
<evidence type="ECO:0000256" key="1">
    <source>
        <dbReference type="ARBA" id="ARBA00018517"/>
    </source>
</evidence>
<dbReference type="EMBL" id="JAWJWF010000007">
    <property type="protein sequence ID" value="KAK6630968.1"/>
    <property type="molecule type" value="Genomic_DNA"/>
</dbReference>
<dbReference type="SUPFAM" id="SSF53335">
    <property type="entry name" value="S-adenosyl-L-methionine-dependent methyltransferases"/>
    <property type="match status" value="1"/>
</dbReference>
<proteinExistence type="inferred from homology"/>
<dbReference type="Pfam" id="PF09445">
    <property type="entry name" value="Methyltransf_15"/>
    <property type="match status" value="1"/>
</dbReference>
<evidence type="ECO:0000256" key="2">
    <source>
        <dbReference type="ARBA" id="ARBA00025783"/>
    </source>
</evidence>